<reference evidence="2" key="1">
    <citation type="submission" date="2017-02" db="UniProtKB">
        <authorList>
            <consortium name="WormBaseParasite"/>
        </authorList>
    </citation>
    <scope>IDENTIFICATION</scope>
</reference>
<organism evidence="1 2">
    <name type="scientific">Strongyloides papillosus</name>
    <name type="common">Intestinal threadworm</name>
    <dbReference type="NCBI Taxonomy" id="174720"/>
    <lineage>
        <taxon>Eukaryota</taxon>
        <taxon>Metazoa</taxon>
        <taxon>Ecdysozoa</taxon>
        <taxon>Nematoda</taxon>
        <taxon>Chromadorea</taxon>
        <taxon>Rhabditida</taxon>
        <taxon>Tylenchina</taxon>
        <taxon>Panagrolaimomorpha</taxon>
        <taxon>Strongyloidoidea</taxon>
        <taxon>Strongyloididae</taxon>
        <taxon>Strongyloides</taxon>
    </lineage>
</organism>
<protein>
    <submittedName>
        <fullName evidence="2">Astacin domain-containing protein</fullName>
    </submittedName>
</protein>
<sequence length="280" mass="32754">MKESDFNDTRFLNYHFGLALGLVPKLQRKAKTYYKTKKYNSKRFTSFDYGSIMLLSPKYGSINDTIAYKTNLYPYYDSLIDKRIGFSHYDFKLLSRAYCENNKCPKLECTNSSYPSPDCKKCICNYFFTGTNCENILKHQSPDCKKCICNYFFTGTNCENILKHQSKRCGIDQYYNASSNLQFLTANNLQGPCYYWIKQERKRDTRIIVESLNFDETVTCTSDKGLFIYYKKDKSVTPLCIFQNVTKFTLPKMATDMYIIFNGKGLQNSFNISYQSLKQK</sequence>
<dbReference type="Proteomes" id="UP000046392">
    <property type="component" value="Unplaced"/>
</dbReference>
<dbReference type="WBParaSite" id="SPAL_0001434700.1">
    <property type="protein sequence ID" value="SPAL_0001434700.1"/>
    <property type="gene ID" value="SPAL_0001434700"/>
</dbReference>
<dbReference type="Gene3D" id="3.40.390.10">
    <property type="entry name" value="Collagenase (Catalytic Domain)"/>
    <property type="match status" value="1"/>
</dbReference>
<evidence type="ECO:0000313" key="2">
    <source>
        <dbReference type="WBParaSite" id="SPAL_0001434700.1"/>
    </source>
</evidence>
<accession>A0A0N5C8W2</accession>
<dbReference type="InterPro" id="IPR024079">
    <property type="entry name" value="MetalloPept_cat_dom_sf"/>
</dbReference>
<dbReference type="AlphaFoldDB" id="A0A0N5C8W2"/>
<evidence type="ECO:0000313" key="1">
    <source>
        <dbReference type="Proteomes" id="UP000046392"/>
    </source>
</evidence>
<dbReference type="GO" id="GO:0008237">
    <property type="term" value="F:metallopeptidase activity"/>
    <property type="evidence" value="ECO:0007669"/>
    <property type="project" value="InterPro"/>
</dbReference>
<keyword evidence="1" id="KW-1185">Reference proteome</keyword>
<proteinExistence type="predicted"/>
<name>A0A0N5C8W2_STREA</name>